<comment type="caution">
    <text evidence="2">The sequence shown here is derived from an EMBL/GenBank/DDBJ whole genome shotgun (WGS) entry which is preliminary data.</text>
</comment>
<sequence>MHSEEYDEDYEEERAIEYRAILDEEDRLLHHSSWKRNTPSIDRTVSPSIDTHLHQTIQNQASADTIYYPSIDIGVDRPREGDYSIGSWADDHRHESYAVETAVHEQGTDELHEGFTYEELLNMQRRDEADQHRAEASGKGTRFSRISEADRRAAIDREIQGSIDIANHKSINDKRPSSIDIHPKPPSSVRKNPNFDNQYLIQDELGIFMDSDGYARVIDGNGLQVSREDIADILQMAIGVDNLFMQQCTVPAHQQRVTNEFYDTAGGIDNRFKQKYRHPTQPSIDVDIPSSIDRHPEFGIRAYDLYGNRRFYWEEKDEYGVYRDDQEYARDVDGHIIHVSKNGDFQMKLDGVYYPLNDSISWLTTCMEEMRQNIARIQTQRAAEATAPASINRHHSTSIDDDPQQSHSMKSQPDFHTRAEIDQVVEEIYRTLKTTEERLDRRCDEIYFPMDLTMSSLTSKIEAIQREIVEIQRYNARRPEASASIDRRNNKSTDIHRHKSVDEATNRGRLVPKVESDMSDTHNHGEDISADTYATLMRHQFNLESRGDRLLIH</sequence>
<evidence type="ECO:0008006" key="4">
    <source>
        <dbReference type="Google" id="ProtNLM"/>
    </source>
</evidence>
<dbReference type="EMBL" id="QGKV02000649">
    <property type="protein sequence ID" value="KAF3581944.1"/>
    <property type="molecule type" value="Genomic_DNA"/>
</dbReference>
<evidence type="ECO:0000313" key="3">
    <source>
        <dbReference type="Proteomes" id="UP000266723"/>
    </source>
</evidence>
<feature type="compositionally biased region" description="Basic and acidic residues" evidence="1">
    <location>
        <begin position="166"/>
        <end position="183"/>
    </location>
</feature>
<evidence type="ECO:0000313" key="2">
    <source>
        <dbReference type="EMBL" id="KAF3581944.1"/>
    </source>
</evidence>
<feature type="region of interest" description="Disordered" evidence="1">
    <location>
        <begin position="378"/>
        <end position="415"/>
    </location>
</feature>
<proteinExistence type="predicted"/>
<gene>
    <name evidence="2" type="ORF">DY000_02030563</name>
</gene>
<protein>
    <recommendedName>
        <fullName evidence="4">OCRE domain-containing protein</fullName>
    </recommendedName>
</protein>
<dbReference type="Proteomes" id="UP000266723">
    <property type="component" value="Unassembled WGS sequence"/>
</dbReference>
<evidence type="ECO:0000256" key="1">
    <source>
        <dbReference type="SAM" id="MobiDB-lite"/>
    </source>
</evidence>
<reference evidence="2 3" key="1">
    <citation type="journal article" date="2020" name="BMC Genomics">
        <title>Intraspecific diversification of the crop wild relative Brassica cretica Lam. using demographic model selection.</title>
        <authorList>
            <person name="Kioukis A."/>
            <person name="Michalopoulou V.A."/>
            <person name="Briers L."/>
            <person name="Pirintsos S."/>
            <person name="Studholme D.J."/>
            <person name="Pavlidis P."/>
            <person name="Sarris P.F."/>
        </authorList>
    </citation>
    <scope>NUCLEOTIDE SEQUENCE [LARGE SCALE GENOMIC DNA]</scope>
    <source>
        <strain evidence="3">cv. PFS-1207/04</strain>
    </source>
</reference>
<name>A0ABQ7DV28_BRACR</name>
<feature type="region of interest" description="Disordered" evidence="1">
    <location>
        <begin position="164"/>
        <end position="194"/>
    </location>
</feature>
<organism evidence="2 3">
    <name type="scientific">Brassica cretica</name>
    <name type="common">Mustard</name>
    <dbReference type="NCBI Taxonomy" id="69181"/>
    <lineage>
        <taxon>Eukaryota</taxon>
        <taxon>Viridiplantae</taxon>
        <taxon>Streptophyta</taxon>
        <taxon>Embryophyta</taxon>
        <taxon>Tracheophyta</taxon>
        <taxon>Spermatophyta</taxon>
        <taxon>Magnoliopsida</taxon>
        <taxon>eudicotyledons</taxon>
        <taxon>Gunneridae</taxon>
        <taxon>Pentapetalae</taxon>
        <taxon>rosids</taxon>
        <taxon>malvids</taxon>
        <taxon>Brassicales</taxon>
        <taxon>Brassicaceae</taxon>
        <taxon>Brassiceae</taxon>
        <taxon>Brassica</taxon>
    </lineage>
</organism>
<keyword evidence="3" id="KW-1185">Reference proteome</keyword>
<accession>A0ABQ7DV28</accession>